<feature type="chain" id="PRO_5028902265" description="histidine kinase" evidence="6">
    <location>
        <begin position="20"/>
        <end position="697"/>
    </location>
</feature>
<dbReference type="InterPro" id="IPR011623">
    <property type="entry name" value="7TMR_DISM_rcpt_extracell_dom1"/>
</dbReference>
<dbReference type="InterPro" id="IPR036890">
    <property type="entry name" value="HATPase_C_sf"/>
</dbReference>
<dbReference type="InterPro" id="IPR003594">
    <property type="entry name" value="HATPase_dom"/>
</dbReference>
<dbReference type="InterPro" id="IPR003661">
    <property type="entry name" value="HisK_dim/P_dom"/>
</dbReference>
<dbReference type="PRINTS" id="PR00344">
    <property type="entry name" value="BCTRLSENSOR"/>
</dbReference>
<keyword evidence="5" id="KW-1133">Transmembrane helix</keyword>
<dbReference type="InterPro" id="IPR005467">
    <property type="entry name" value="His_kinase_dom"/>
</dbReference>
<accession>A0A7H0VFH4</accession>
<evidence type="ECO:0000256" key="4">
    <source>
        <dbReference type="SAM" id="Coils"/>
    </source>
</evidence>
<feature type="transmembrane region" description="Helical" evidence="5">
    <location>
        <begin position="255"/>
        <end position="274"/>
    </location>
</feature>
<dbReference type="Pfam" id="PF02518">
    <property type="entry name" value="HATPase_c"/>
    <property type="match status" value="1"/>
</dbReference>
<keyword evidence="5" id="KW-0472">Membrane</keyword>
<organism evidence="8 9">
    <name type="scientific">Croceimicrobium hydrocarbonivorans</name>
    <dbReference type="NCBI Taxonomy" id="2761580"/>
    <lineage>
        <taxon>Bacteria</taxon>
        <taxon>Pseudomonadati</taxon>
        <taxon>Bacteroidota</taxon>
        <taxon>Flavobacteriia</taxon>
        <taxon>Flavobacteriales</taxon>
        <taxon>Owenweeksiaceae</taxon>
        <taxon>Croceimicrobium</taxon>
    </lineage>
</organism>
<feature type="domain" description="Histidine kinase" evidence="7">
    <location>
        <begin position="441"/>
        <end position="692"/>
    </location>
</feature>
<dbReference type="SMART" id="SM00388">
    <property type="entry name" value="HisKA"/>
    <property type="match status" value="1"/>
</dbReference>
<sequence>MKRIFLINLLILLSWTAHAQLSIATFSDGKTHTESEVIGLDYVTEKKGVANFDNGNVAYVKLVVDAEYAHEDRRIFLSYALLDTIRFYRREADGLHLILETGQAFDFNTRAYESSDFVFPVKNGVQEYYFEIYSHKPVVLPFQLVERESLSATLSNNDFFFGTYVGLIAVMFLYNLVIFFLTRDRSYLFYILYLLTLGLAQAALFGYTDRFLFQAFPAFNRIFAVLSGALVAIASIFFINNFLRLKTKAPFFRKLLFSVVPLDVLAIVLLLMGYESFSYKMVNMVSLVGSIIAIVAAVKLAQSGFKPANFFLLAWSVFLTSVVIFALKDFDIIPYNPVFRRSMLFGSSVEVVLLSVALADRINQLRREKEYSQARALEMARENERIIKEQNIELEKRVEARTMELQEANEELQVTLDNLKETQTQLVDAEKMASLGQLTAGIAHEINNPINFITSNIKPLKLDLDEVYTIVDRFSQLPEDCNPEQLKQAKASLQEFDYDFLKEEIESLVSGISDGAVRTSEIVLGLRNFSRLDEDVVKKANLNEGLDSTMILLRNKTKDLIEVVRDYDDNLMDIDCFPGKLNQAFMNILNNGIYAVNAKRYEEGEEPTLTLKTRMVDSEMVAVHLIDNGIGMSEETKKKLYEPFFTTKEVGEGTGLGMSIVFKIIDKHGGRIEVNSELGKGTEFILFLPIRQPNEFA</sequence>
<dbReference type="EC" id="2.7.13.3" evidence="2"/>
<proteinExistence type="predicted"/>
<dbReference type="Gene3D" id="1.10.287.130">
    <property type="match status" value="1"/>
</dbReference>
<evidence type="ECO:0000256" key="5">
    <source>
        <dbReference type="SAM" id="Phobius"/>
    </source>
</evidence>
<evidence type="ECO:0000256" key="6">
    <source>
        <dbReference type="SAM" id="SignalP"/>
    </source>
</evidence>
<dbReference type="SUPFAM" id="SSF47384">
    <property type="entry name" value="Homodimeric domain of signal transducing histidine kinase"/>
    <property type="match status" value="1"/>
</dbReference>
<dbReference type="CDD" id="cd00082">
    <property type="entry name" value="HisKA"/>
    <property type="match status" value="1"/>
</dbReference>
<feature type="transmembrane region" description="Helical" evidence="5">
    <location>
        <begin position="188"/>
        <end position="207"/>
    </location>
</feature>
<keyword evidence="5" id="KW-0812">Transmembrane</keyword>
<dbReference type="InterPro" id="IPR011622">
    <property type="entry name" value="7TMR_DISM_rcpt_extracell_dom2"/>
</dbReference>
<dbReference type="EMBL" id="CP060139">
    <property type="protein sequence ID" value="QNR24472.1"/>
    <property type="molecule type" value="Genomic_DNA"/>
</dbReference>
<feature type="coiled-coil region" evidence="4">
    <location>
        <begin position="377"/>
        <end position="432"/>
    </location>
</feature>
<dbReference type="RefSeq" id="WP_210758998.1">
    <property type="nucleotide sequence ID" value="NZ_CP060139.1"/>
</dbReference>
<name>A0A7H0VFH4_9FLAO</name>
<dbReference type="Pfam" id="PF07695">
    <property type="entry name" value="7TMR-DISM_7TM"/>
    <property type="match status" value="1"/>
</dbReference>
<dbReference type="PANTHER" id="PTHR43065:SF50">
    <property type="entry name" value="HISTIDINE KINASE"/>
    <property type="match status" value="1"/>
</dbReference>
<reference evidence="8 9" key="1">
    <citation type="submission" date="2020-08" db="EMBL/GenBank/DDBJ databases">
        <title>Croceimicrobium hydrocarbonivorans gen. nov., sp. nov., a novel marine bacterium isolated from a bacterial consortium that degrades polyethylene terephthalate.</title>
        <authorList>
            <person name="Liu R."/>
        </authorList>
    </citation>
    <scope>NUCLEOTIDE SEQUENCE [LARGE SCALE GENOMIC DNA]</scope>
    <source>
        <strain evidence="8 9">A20-9</strain>
    </source>
</reference>
<comment type="catalytic activity">
    <reaction evidence="1">
        <text>ATP + protein L-histidine = ADP + protein N-phospho-L-histidine.</text>
        <dbReference type="EC" id="2.7.13.3"/>
    </reaction>
</comment>
<evidence type="ECO:0000313" key="8">
    <source>
        <dbReference type="EMBL" id="QNR24472.1"/>
    </source>
</evidence>
<dbReference type="SMART" id="SM00387">
    <property type="entry name" value="HATPase_c"/>
    <property type="match status" value="1"/>
</dbReference>
<dbReference type="KEGG" id="chyd:H4K34_01115"/>
<evidence type="ECO:0000256" key="1">
    <source>
        <dbReference type="ARBA" id="ARBA00000085"/>
    </source>
</evidence>
<feature type="transmembrane region" description="Helical" evidence="5">
    <location>
        <begin position="310"/>
        <end position="327"/>
    </location>
</feature>
<dbReference type="InterPro" id="IPR004358">
    <property type="entry name" value="Sig_transdc_His_kin-like_C"/>
</dbReference>
<feature type="transmembrane region" description="Helical" evidence="5">
    <location>
        <begin position="159"/>
        <end position="181"/>
    </location>
</feature>
<dbReference type="Proteomes" id="UP000516305">
    <property type="component" value="Chromosome"/>
</dbReference>
<evidence type="ECO:0000256" key="2">
    <source>
        <dbReference type="ARBA" id="ARBA00012438"/>
    </source>
</evidence>
<feature type="transmembrane region" description="Helical" evidence="5">
    <location>
        <begin position="219"/>
        <end position="243"/>
    </location>
</feature>
<evidence type="ECO:0000313" key="9">
    <source>
        <dbReference type="Proteomes" id="UP000516305"/>
    </source>
</evidence>
<feature type="transmembrane region" description="Helical" evidence="5">
    <location>
        <begin position="280"/>
        <end position="298"/>
    </location>
</feature>
<dbReference type="GO" id="GO:0000155">
    <property type="term" value="F:phosphorelay sensor kinase activity"/>
    <property type="evidence" value="ECO:0007669"/>
    <property type="project" value="InterPro"/>
</dbReference>
<dbReference type="PROSITE" id="PS50109">
    <property type="entry name" value="HIS_KIN"/>
    <property type="match status" value="1"/>
</dbReference>
<dbReference type="PANTHER" id="PTHR43065">
    <property type="entry name" value="SENSOR HISTIDINE KINASE"/>
    <property type="match status" value="1"/>
</dbReference>
<feature type="signal peptide" evidence="6">
    <location>
        <begin position="1"/>
        <end position="19"/>
    </location>
</feature>
<keyword evidence="3" id="KW-0597">Phosphoprotein</keyword>
<protein>
    <recommendedName>
        <fullName evidence="2">histidine kinase</fullName>
        <ecNumber evidence="2">2.7.13.3</ecNumber>
    </recommendedName>
</protein>
<keyword evidence="6" id="KW-0732">Signal</keyword>
<dbReference type="InterPro" id="IPR036097">
    <property type="entry name" value="HisK_dim/P_sf"/>
</dbReference>
<dbReference type="Gene3D" id="3.30.565.10">
    <property type="entry name" value="Histidine kinase-like ATPase, C-terminal domain"/>
    <property type="match status" value="1"/>
</dbReference>
<keyword evidence="9" id="KW-1185">Reference proteome</keyword>
<keyword evidence="4" id="KW-0175">Coiled coil</keyword>
<evidence type="ECO:0000259" key="7">
    <source>
        <dbReference type="PROSITE" id="PS50109"/>
    </source>
</evidence>
<dbReference type="Pfam" id="PF07696">
    <property type="entry name" value="7TMR-DISMED2"/>
    <property type="match status" value="1"/>
</dbReference>
<dbReference type="SUPFAM" id="SSF55874">
    <property type="entry name" value="ATPase domain of HSP90 chaperone/DNA topoisomerase II/histidine kinase"/>
    <property type="match status" value="1"/>
</dbReference>
<gene>
    <name evidence="8" type="ORF">H4K34_01115</name>
</gene>
<dbReference type="AlphaFoldDB" id="A0A7H0VFH4"/>
<dbReference type="Gene3D" id="2.60.40.2380">
    <property type="match status" value="1"/>
</dbReference>
<evidence type="ECO:0000256" key="3">
    <source>
        <dbReference type="ARBA" id="ARBA00022553"/>
    </source>
</evidence>